<reference evidence="1" key="1">
    <citation type="submission" date="2018-04" db="EMBL/GenBank/DDBJ databases">
        <title>Genomes of the Obligate Erwinia dacicola and Facultative Enterobacter sp. OLF Endosymbionts of the Olive Fruit fly, Bactrocera oleae.</title>
        <authorList>
            <person name="Estes A.M."/>
            <person name="Hearn D.J."/>
            <person name="Agarwal S."/>
            <person name="Pierson E.A."/>
            <person name="Dunning-Hotopp J.C."/>
        </authorList>
    </citation>
    <scope>NUCLEOTIDE SEQUENCE [LARGE SCALE GENOMIC DNA]</scope>
    <source>
        <strain evidence="1">Oroville</strain>
    </source>
</reference>
<evidence type="ECO:0000313" key="2">
    <source>
        <dbReference type="Proteomes" id="UP000244334"/>
    </source>
</evidence>
<dbReference type="AlphaFoldDB" id="A0A328TSD5"/>
<dbReference type="Proteomes" id="UP000244334">
    <property type="component" value="Unassembled WGS sequence"/>
</dbReference>
<comment type="caution">
    <text evidence="1">The sequence shown here is derived from an EMBL/GenBank/DDBJ whole genome shotgun (WGS) entry which is preliminary data.</text>
</comment>
<name>A0A328TSD5_9GAMM</name>
<keyword evidence="2" id="KW-1185">Reference proteome</keyword>
<dbReference type="EMBL" id="LJAM02000074">
    <property type="protein sequence ID" value="RAP72001.1"/>
    <property type="molecule type" value="Genomic_DNA"/>
</dbReference>
<sequence>MKLASNLQTKFTEIVAGEPGTGKSVALGALSEAILFSGQSNLPFLSYVDKGFSAQGLVRLIRDALPKSRQHEVIGLVLENSRQHCKNPFDVQLGMKYPITPELEYLVNIGEILCVNPDTGTPPNSQDCRQILGMIIGKAYETNASLAPVRYAPTLEPSVDEALDKTGIRLAYDSTWWSKATWYEVRDLLFFRGELAAATRAHYQAMPELSDLQVYLNDEDVRA</sequence>
<organism evidence="1 2">
    <name type="scientific">Candidatus Erwinia dacicola</name>
    <dbReference type="NCBI Taxonomy" id="252393"/>
    <lineage>
        <taxon>Bacteria</taxon>
        <taxon>Pseudomonadati</taxon>
        <taxon>Pseudomonadota</taxon>
        <taxon>Gammaproteobacteria</taxon>
        <taxon>Enterobacterales</taxon>
        <taxon>Erwiniaceae</taxon>
        <taxon>Erwinia</taxon>
    </lineage>
</organism>
<proteinExistence type="predicted"/>
<accession>A0A328TSD5</accession>
<protein>
    <submittedName>
        <fullName evidence="1">AAA-like domain protein</fullName>
    </submittedName>
</protein>
<gene>
    <name evidence="1" type="ORF">ACZ87_01182</name>
</gene>
<evidence type="ECO:0000313" key="1">
    <source>
        <dbReference type="EMBL" id="RAP72001.1"/>
    </source>
</evidence>